<dbReference type="EMBL" id="CP003879">
    <property type="protein sequence ID" value="AFU67912.1"/>
    <property type="molecule type" value="Genomic_DNA"/>
</dbReference>
<protein>
    <submittedName>
        <fullName evidence="1">Uncharacterized protein</fullName>
    </submittedName>
</protein>
<evidence type="ECO:0000313" key="2">
    <source>
        <dbReference type="Proteomes" id="UP000008514"/>
    </source>
</evidence>
<dbReference type="KEGG" id="ptq:P700755_000936"/>
<dbReference type="eggNOG" id="ENOG503124F">
    <property type="taxonomic scope" value="Bacteria"/>
</dbReference>
<name>K4IBD4_PSYTT</name>
<dbReference type="HOGENOM" id="CLU_1033935_0_0_10"/>
<dbReference type="STRING" id="313595.P700755_000936"/>
<accession>K4IBD4</accession>
<keyword evidence="2" id="KW-1185">Reference proteome</keyword>
<dbReference type="Proteomes" id="UP000008514">
    <property type="component" value="Chromosome"/>
</dbReference>
<proteinExistence type="predicted"/>
<reference evidence="1" key="2">
    <citation type="submission" date="2012-09" db="EMBL/GenBank/DDBJ databases">
        <title>The complete sequence of Psychroflexus torquis an extreme psychrophile from sea-ice that is stimulated by light.</title>
        <authorList>
            <person name="Feng S."/>
            <person name="Powell S.M."/>
            <person name="Bowman J.P."/>
        </authorList>
    </citation>
    <scope>NUCLEOTIDE SEQUENCE [LARGE SCALE GENOMIC DNA]</scope>
    <source>
        <strain evidence="1">ATCC 700755</strain>
    </source>
</reference>
<sequence length="269" mass="31049">MDLSKYTEVEGLLTRAKRLAEKFEMLPIFKLSLDKKAYAVSKLKIIWVQQDKSVSDYSTSLLTNKNELSNKTKVWRALNTDSTEANKTGSSIQKETPVICISNIENQNLAVRRHPLEFYKKSKHLIVQIIEALEPDVVIFGETYPFFESELRLNQMNSFGTCHATAKSGRIYINADHPNARMSGQYYFEDILKGYTAFKKQIDNSYPDALYENDLEILNNKICDSLNQIEKIKASLLKTLQYERLVEIKPIKDNLEQAFIDINKKPKHK</sequence>
<dbReference type="OrthoDB" id="1428424at2"/>
<organism evidence="1 2">
    <name type="scientific">Psychroflexus torquis (strain ATCC 700755 / CIP 106069 / ACAM 623)</name>
    <dbReference type="NCBI Taxonomy" id="313595"/>
    <lineage>
        <taxon>Bacteria</taxon>
        <taxon>Pseudomonadati</taxon>
        <taxon>Bacteroidota</taxon>
        <taxon>Flavobacteriia</taxon>
        <taxon>Flavobacteriales</taxon>
        <taxon>Flavobacteriaceae</taxon>
        <taxon>Psychroflexus</taxon>
    </lineage>
</organism>
<gene>
    <name evidence="1" type="ordered locus">P700755_000936</name>
</gene>
<evidence type="ECO:0000313" key="1">
    <source>
        <dbReference type="EMBL" id="AFU67912.1"/>
    </source>
</evidence>
<dbReference type="RefSeq" id="WP_015023525.1">
    <property type="nucleotide sequence ID" value="NC_018721.1"/>
</dbReference>
<reference evidence="1" key="1">
    <citation type="submission" date="2006-03" db="EMBL/GenBank/DDBJ databases">
        <authorList>
            <person name="Bowman J."/>
            <person name="Ferriera S."/>
            <person name="Johnson J."/>
            <person name="Kravitz S."/>
            <person name="Halpern A."/>
            <person name="Remington K."/>
            <person name="Beeson K."/>
            <person name="Tran B."/>
            <person name="Rogers Y.-H."/>
            <person name="Friedman R."/>
            <person name="Venter J.C."/>
        </authorList>
    </citation>
    <scope>NUCLEOTIDE SEQUENCE [LARGE SCALE GENOMIC DNA]</scope>
    <source>
        <strain evidence="1">ATCC 700755</strain>
    </source>
</reference>
<dbReference type="AlphaFoldDB" id="K4IBD4"/>